<evidence type="ECO:0000259" key="1">
    <source>
        <dbReference type="Pfam" id="PF13581"/>
    </source>
</evidence>
<gene>
    <name evidence="2" type="ORF">NM203_06400</name>
</gene>
<evidence type="ECO:0000313" key="2">
    <source>
        <dbReference type="EMBL" id="MCP9271811.1"/>
    </source>
</evidence>
<keyword evidence="2" id="KW-0547">Nucleotide-binding</keyword>
<sequence>MDVGNDDIPYGFGPLEIRIAGDPSKLGLLRTVISAHAAAAGFGPDAVADLKLAIDEACTALILRMDPQGAPLSVIVNRLADEFAIEVCTAGALTDDPLEGFTGHVLNILADDVKAYNVAAEGQPPVAGVSMTFRPNTVG</sequence>
<dbReference type="Pfam" id="PF13581">
    <property type="entry name" value="HATPase_c_2"/>
    <property type="match status" value="1"/>
</dbReference>
<protein>
    <submittedName>
        <fullName evidence="2">ATP-binding protein</fullName>
    </submittedName>
</protein>
<reference evidence="2 3" key="1">
    <citation type="submission" date="2022-06" db="EMBL/GenBank/DDBJ databases">
        <title>Mycolicibacterium sp. CAU 1645 isolated from seawater.</title>
        <authorList>
            <person name="Kim W."/>
        </authorList>
    </citation>
    <scope>NUCLEOTIDE SEQUENCE [LARGE SCALE GENOMIC DNA]</scope>
    <source>
        <strain evidence="2 3">CAU 1645</strain>
    </source>
</reference>
<dbReference type="EMBL" id="JANDBD010000002">
    <property type="protein sequence ID" value="MCP9271811.1"/>
    <property type="molecule type" value="Genomic_DNA"/>
</dbReference>
<dbReference type="GO" id="GO:0005524">
    <property type="term" value="F:ATP binding"/>
    <property type="evidence" value="ECO:0007669"/>
    <property type="project" value="UniProtKB-KW"/>
</dbReference>
<proteinExistence type="predicted"/>
<evidence type="ECO:0000313" key="3">
    <source>
        <dbReference type="Proteomes" id="UP001651690"/>
    </source>
</evidence>
<organism evidence="2 3">
    <name type="scientific">Mycolicibacterium arenosum</name>
    <dbReference type="NCBI Taxonomy" id="2952157"/>
    <lineage>
        <taxon>Bacteria</taxon>
        <taxon>Bacillati</taxon>
        <taxon>Actinomycetota</taxon>
        <taxon>Actinomycetes</taxon>
        <taxon>Mycobacteriales</taxon>
        <taxon>Mycobacteriaceae</taxon>
        <taxon>Mycolicibacterium</taxon>
    </lineage>
</organism>
<name>A0ABT1LY31_9MYCO</name>
<dbReference type="Gene3D" id="3.30.565.10">
    <property type="entry name" value="Histidine kinase-like ATPase, C-terminal domain"/>
    <property type="match status" value="1"/>
</dbReference>
<accession>A0ABT1LY31</accession>
<dbReference type="Proteomes" id="UP001651690">
    <property type="component" value="Unassembled WGS sequence"/>
</dbReference>
<feature type="domain" description="Histidine kinase/HSP90-like ATPase" evidence="1">
    <location>
        <begin position="21"/>
        <end position="100"/>
    </location>
</feature>
<dbReference type="InterPro" id="IPR036890">
    <property type="entry name" value="HATPase_C_sf"/>
</dbReference>
<comment type="caution">
    <text evidence="2">The sequence shown here is derived from an EMBL/GenBank/DDBJ whole genome shotgun (WGS) entry which is preliminary data.</text>
</comment>
<keyword evidence="3" id="KW-1185">Reference proteome</keyword>
<dbReference type="RefSeq" id="WP_255058886.1">
    <property type="nucleotide sequence ID" value="NZ_JANDBD010000002.1"/>
</dbReference>
<dbReference type="InterPro" id="IPR003594">
    <property type="entry name" value="HATPase_dom"/>
</dbReference>
<keyword evidence="2" id="KW-0067">ATP-binding</keyword>